<dbReference type="AlphaFoldDB" id="X1F543"/>
<name>X1F543_9ZZZZ</name>
<feature type="non-terminal residue" evidence="2">
    <location>
        <position position="1"/>
    </location>
</feature>
<evidence type="ECO:0000313" key="2">
    <source>
        <dbReference type="EMBL" id="GAH15918.1"/>
    </source>
</evidence>
<evidence type="ECO:0008006" key="3">
    <source>
        <dbReference type="Google" id="ProtNLM"/>
    </source>
</evidence>
<dbReference type="EMBL" id="BART01034245">
    <property type="protein sequence ID" value="GAH15918.1"/>
    <property type="molecule type" value="Genomic_DNA"/>
</dbReference>
<dbReference type="PANTHER" id="PTHR34448:SF1">
    <property type="entry name" value="BLL6088 PROTEIN"/>
    <property type="match status" value="1"/>
</dbReference>
<accession>X1F543</accession>
<sequence length="124" mass="13557">TYPGIVAGREVEDITLTFKDGKVVKATAVKGDELLQQTLKIKGADRIGEAAIGTNYGITQFTKNMLFDEKMGGTIHVALGASYPESGGLNKSAVHWDIVKDMKKEGEIYADNKLFYKNGKFLVK</sequence>
<proteinExistence type="predicted"/>
<reference evidence="2" key="1">
    <citation type="journal article" date="2014" name="Front. Microbiol.">
        <title>High frequency of phylogenetically diverse reductive dehalogenase-homologous genes in deep subseafloor sedimentary metagenomes.</title>
        <authorList>
            <person name="Kawai M."/>
            <person name="Futagami T."/>
            <person name="Toyoda A."/>
            <person name="Takaki Y."/>
            <person name="Nishi S."/>
            <person name="Hori S."/>
            <person name="Arai W."/>
            <person name="Tsubouchi T."/>
            <person name="Morono Y."/>
            <person name="Uchiyama I."/>
            <person name="Ito T."/>
            <person name="Fujiyama A."/>
            <person name="Inagaki F."/>
            <person name="Takami H."/>
        </authorList>
    </citation>
    <scope>NUCLEOTIDE SEQUENCE</scope>
    <source>
        <strain evidence="2">Expedition CK06-06</strain>
    </source>
</reference>
<dbReference type="PANTHER" id="PTHR34448">
    <property type="entry name" value="AMINOPEPTIDASE"/>
    <property type="match status" value="1"/>
</dbReference>
<dbReference type="GO" id="GO:0006508">
    <property type="term" value="P:proteolysis"/>
    <property type="evidence" value="ECO:0007669"/>
    <property type="project" value="InterPro"/>
</dbReference>
<dbReference type="InterPro" id="IPR052170">
    <property type="entry name" value="M29_Exopeptidase"/>
</dbReference>
<dbReference type="GO" id="GO:0046872">
    <property type="term" value="F:metal ion binding"/>
    <property type="evidence" value="ECO:0007669"/>
    <property type="project" value="UniProtKB-KW"/>
</dbReference>
<dbReference type="GO" id="GO:0004177">
    <property type="term" value="F:aminopeptidase activity"/>
    <property type="evidence" value="ECO:0007669"/>
    <property type="project" value="InterPro"/>
</dbReference>
<keyword evidence="1" id="KW-0479">Metal-binding</keyword>
<organism evidence="2">
    <name type="scientific">marine sediment metagenome</name>
    <dbReference type="NCBI Taxonomy" id="412755"/>
    <lineage>
        <taxon>unclassified sequences</taxon>
        <taxon>metagenomes</taxon>
        <taxon>ecological metagenomes</taxon>
    </lineage>
</organism>
<protein>
    <recommendedName>
        <fullName evidence="3">Aminopeptidase</fullName>
    </recommendedName>
</protein>
<evidence type="ECO:0000256" key="1">
    <source>
        <dbReference type="ARBA" id="ARBA00022723"/>
    </source>
</evidence>
<dbReference type="SUPFAM" id="SSF144052">
    <property type="entry name" value="Thermophilic metalloprotease-like"/>
    <property type="match status" value="1"/>
</dbReference>
<dbReference type="InterPro" id="IPR000787">
    <property type="entry name" value="Peptidase_M29"/>
</dbReference>
<gene>
    <name evidence="2" type="ORF">S01H4_58594</name>
</gene>
<dbReference type="Pfam" id="PF02073">
    <property type="entry name" value="Peptidase_M29"/>
    <property type="match status" value="1"/>
</dbReference>
<comment type="caution">
    <text evidence="2">The sequence shown here is derived from an EMBL/GenBank/DDBJ whole genome shotgun (WGS) entry which is preliminary data.</text>
</comment>